<dbReference type="Proteomes" id="UP000644610">
    <property type="component" value="Unassembled WGS sequence"/>
</dbReference>
<dbReference type="AlphaFoldDB" id="A0A8J3UHM6"/>
<comment type="caution">
    <text evidence="1">The sequence shown here is derived from an EMBL/GenBank/DDBJ whole genome shotgun (WGS) entry which is preliminary data.</text>
</comment>
<protein>
    <submittedName>
        <fullName evidence="1">Uncharacterized protein</fullName>
    </submittedName>
</protein>
<name>A0A8J3UHM6_9ACTN</name>
<gene>
    <name evidence="1" type="ORF">Psi02_15310</name>
</gene>
<keyword evidence="2" id="KW-1185">Reference proteome</keyword>
<evidence type="ECO:0000313" key="2">
    <source>
        <dbReference type="Proteomes" id="UP000644610"/>
    </source>
</evidence>
<reference evidence="1" key="1">
    <citation type="submission" date="2021-01" db="EMBL/GenBank/DDBJ databases">
        <title>Whole genome shotgun sequence of Planotetraspora silvatica NBRC 100141.</title>
        <authorList>
            <person name="Komaki H."/>
            <person name="Tamura T."/>
        </authorList>
    </citation>
    <scope>NUCLEOTIDE SEQUENCE</scope>
    <source>
        <strain evidence="1">NBRC 100141</strain>
    </source>
</reference>
<accession>A0A8J3UHM6</accession>
<proteinExistence type="predicted"/>
<dbReference type="EMBL" id="BOOQ01000008">
    <property type="protein sequence ID" value="GII45107.1"/>
    <property type="molecule type" value="Genomic_DNA"/>
</dbReference>
<sequence length="126" mass="13355">MTAQNWFPTGVEALVAGLEEFGAEPVLESRLVTYTVVPVTGPLAGLAVRTGVDEAAARPTVPPHLIRLSANVASRPRTPDRLPWTAGRRLARTTSLPGAAHGCPSMPIAHVRGVLRGAVRSGHPWR</sequence>
<evidence type="ECO:0000313" key="1">
    <source>
        <dbReference type="EMBL" id="GII45107.1"/>
    </source>
</evidence>
<organism evidence="1 2">
    <name type="scientific">Planotetraspora silvatica</name>
    <dbReference type="NCBI Taxonomy" id="234614"/>
    <lineage>
        <taxon>Bacteria</taxon>
        <taxon>Bacillati</taxon>
        <taxon>Actinomycetota</taxon>
        <taxon>Actinomycetes</taxon>
        <taxon>Streptosporangiales</taxon>
        <taxon>Streptosporangiaceae</taxon>
        <taxon>Planotetraspora</taxon>
    </lineage>
</organism>